<proteinExistence type="predicted"/>
<gene>
    <name evidence="1" type="ORF">M378DRAFT_171202</name>
</gene>
<sequence>MHNHRVEYTPFAIPSPTLDKKESAVARGGVSKTGLGLVYVPDLKTLKSDRRPYAQGRRQLVPRI</sequence>
<dbReference type="HOGENOM" id="CLU_2867178_0_0_1"/>
<dbReference type="Proteomes" id="UP000054549">
    <property type="component" value="Unassembled WGS sequence"/>
</dbReference>
<evidence type="ECO:0000313" key="2">
    <source>
        <dbReference type="Proteomes" id="UP000054549"/>
    </source>
</evidence>
<evidence type="ECO:0000313" key="1">
    <source>
        <dbReference type="EMBL" id="KIL57903.1"/>
    </source>
</evidence>
<organism evidence="1 2">
    <name type="scientific">Amanita muscaria (strain Koide BX008)</name>
    <dbReference type="NCBI Taxonomy" id="946122"/>
    <lineage>
        <taxon>Eukaryota</taxon>
        <taxon>Fungi</taxon>
        <taxon>Dikarya</taxon>
        <taxon>Basidiomycota</taxon>
        <taxon>Agaricomycotina</taxon>
        <taxon>Agaricomycetes</taxon>
        <taxon>Agaricomycetidae</taxon>
        <taxon>Agaricales</taxon>
        <taxon>Pluteineae</taxon>
        <taxon>Amanitaceae</taxon>
        <taxon>Amanita</taxon>
    </lineage>
</organism>
<keyword evidence="2" id="KW-1185">Reference proteome</keyword>
<dbReference type="InParanoid" id="A0A0C2WNT7"/>
<dbReference type="AlphaFoldDB" id="A0A0C2WNT7"/>
<protein>
    <submittedName>
        <fullName evidence="1">Uncharacterized protein</fullName>
    </submittedName>
</protein>
<reference evidence="1 2" key="1">
    <citation type="submission" date="2014-04" db="EMBL/GenBank/DDBJ databases">
        <title>Evolutionary Origins and Diversification of the Mycorrhizal Mutualists.</title>
        <authorList>
            <consortium name="DOE Joint Genome Institute"/>
            <consortium name="Mycorrhizal Genomics Consortium"/>
            <person name="Kohler A."/>
            <person name="Kuo A."/>
            <person name="Nagy L.G."/>
            <person name="Floudas D."/>
            <person name="Copeland A."/>
            <person name="Barry K.W."/>
            <person name="Cichocki N."/>
            <person name="Veneault-Fourrey C."/>
            <person name="LaButti K."/>
            <person name="Lindquist E.A."/>
            <person name="Lipzen A."/>
            <person name="Lundell T."/>
            <person name="Morin E."/>
            <person name="Murat C."/>
            <person name="Riley R."/>
            <person name="Ohm R."/>
            <person name="Sun H."/>
            <person name="Tunlid A."/>
            <person name="Henrissat B."/>
            <person name="Grigoriev I.V."/>
            <person name="Hibbett D.S."/>
            <person name="Martin F."/>
        </authorList>
    </citation>
    <scope>NUCLEOTIDE SEQUENCE [LARGE SCALE GENOMIC DNA]</scope>
    <source>
        <strain evidence="1 2">Koide BX008</strain>
    </source>
</reference>
<dbReference type="EMBL" id="KN818354">
    <property type="protein sequence ID" value="KIL57903.1"/>
    <property type="molecule type" value="Genomic_DNA"/>
</dbReference>
<accession>A0A0C2WNT7</accession>
<name>A0A0C2WNT7_AMAMK</name>